<feature type="region of interest" description="Disordered" evidence="1">
    <location>
        <begin position="71"/>
        <end position="96"/>
    </location>
</feature>
<organism evidence="2 3">
    <name type="scientific">Pseudarthrobacter oxydans</name>
    <name type="common">Arthrobacter oxydans</name>
    <dbReference type="NCBI Taxonomy" id="1671"/>
    <lineage>
        <taxon>Bacteria</taxon>
        <taxon>Bacillati</taxon>
        <taxon>Actinomycetota</taxon>
        <taxon>Actinomycetes</taxon>
        <taxon>Micrococcales</taxon>
        <taxon>Micrococcaceae</taxon>
        <taxon>Pseudarthrobacter</taxon>
    </lineage>
</organism>
<dbReference type="EMBL" id="JAVDWN010000003">
    <property type="protein sequence ID" value="MDR7163279.1"/>
    <property type="molecule type" value="Genomic_DNA"/>
</dbReference>
<evidence type="ECO:0000256" key="1">
    <source>
        <dbReference type="SAM" id="MobiDB-lite"/>
    </source>
</evidence>
<dbReference type="RefSeq" id="WP_310110262.1">
    <property type="nucleotide sequence ID" value="NZ_JAVDTN010000003.1"/>
</dbReference>
<proteinExistence type="predicted"/>
<gene>
    <name evidence="2" type="ORF">J2X12_001292</name>
</gene>
<comment type="caution">
    <text evidence="2">The sequence shown here is derived from an EMBL/GenBank/DDBJ whole genome shotgun (WGS) entry which is preliminary data.</text>
</comment>
<dbReference type="GeneID" id="97421679"/>
<name>A0AAW8N9D3_PSEOX</name>
<evidence type="ECO:0000313" key="3">
    <source>
        <dbReference type="Proteomes" id="UP001262032"/>
    </source>
</evidence>
<reference evidence="2" key="1">
    <citation type="submission" date="2023-07" db="EMBL/GenBank/DDBJ databases">
        <title>Sorghum-associated microbial communities from plants grown in Nebraska, USA.</title>
        <authorList>
            <person name="Schachtman D."/>
        </authorList>
    </citation>
    <scope>NUCLEOTIDE SEQUENCE</scope>
    <source>
        <strain evidence="2">BE261</strain>
    </source>
</reference>
<accession>A0AAW8N9D3</accession>
<dbReference type="AlphaFoldDB" id="A0AAW8N9D3"/>
<sequence>MDEVDQQALIGAVILEHGLDLDRLWLAHLALGGDASEQAIRDYSAGLAGLSVTDRDALAQAVNEHCAEAGLPARTPLSGSPLVQAHTGPRGPGPSM</sequence>
<evidence type="ECO:0000313" key="2">
    <source>
        <dbReference type="EMBL" id="MDR7163279.1"/>
    </source>
</evidence>
<dbReference type="Proteomes" id="UP001262032">
    <property type="component" value="Unassembled WGS sequence"/>
</dbReference>
<protein>
    <submittedName>
        <fullName evidence="2">Uncharacterized protein</fullName>
    </submittedName>
</protein>